<feature type="region of interest" description="Disordered" evidence="19">
    <location>
        <begin position="642"/>
        <end position="669"/>
    </location>
</feature>
<feature type="region of interest" description="Disordered" evidence="19">
    <location>
        <begin position="543"/>
        <end position="578"/>
    </location>
</feature>
<dbReference type="Gene3D" id="4.10.240.10">
    <property type="entry name" value="Zn(2)-C6 fungal-type DNA-binding domain"/>
    <property type="match status" value="1"/>
</dbReference>
<dbReference type="GeneID" id="38786772"/>
<evidence type="ECO:0000313" key="21">
    <source>
        <dbReference type="EMBL" id="GBE89855.1"/>
    </source>
</evidence>
<dbReference type="AlphaFoldDB" id="A0A401H5Y9"/>
<keyword evidence="9" id="KW-0805">Transcription regulation</keyword>
<dbReference type="Pfam" id="PF00232">
    <property type="entry name" value="Glyco_hydro_1"/>
    <property type="match status" value="1"/>
</dbReference>
<evidence type="ECO:0000256" key="2">
    <source>
        <dbReference type="ARBA" id="ARBA00004123"/>
    </source>
</evidence>
<dbReference type="PANTHER" id="PTHR10353">
    <property type="entry name" value="GLYCOSYL HYDROLASE"/>
    <property type="match status" value="1"/>
</dbReference>
<dbReference type="InterPro" id="IPR036864">
    <property type="entry name" value="Zn2-C6_fun-type_DNA-bd_sf"/>
</dbReference>
<feature type="domain" description="Zn(2)-C6 fungal-type" evidence="20">
    <location>
        <begin position="611"/>
        <end position="640"/>
    </location>
</feature>
<keyword evidence="22" id="KW-1185">Reference proteome</keyword>
<dbReference type="GO" id="GO:0080079">
    <property type="term" value="F:cellobiose glucosidase activity"/>
    <property type="evidence" value="ECO:0007669"/>
    <property type="project" value="UniProtKB-ARBA"/>
</dbReference>
<dbReference type="GO" id="GO:0008270">
    <property type="term" value="F:zinc ion binding"/>
    <property type="evidence" value="ECO:0007669"/>
    <property type="project" value="InterPro"/>
</dbReference>
<dbReference type="PRINTS" id="PR00131">
    <property type="entry name" value="GLHYDRLASE1"/>
</dbReference>
<dbReference type="PROSITE" id="PS00572">
    <property type="entry name" value="GLYCOSYL_HYDROL_F1_1"/>
    <property type="match status" value="1"/>
</dbReference>
<evidence type="ECO:0000256" key="17">
    <source>
        <dbReference type="PROSITE-ProRule" id="PRU10055"/>
    </source>
</evidence>
<dbReference type="PROSITE" id="PS00653">
    <property type="entry name" value="GLYCOSYL_HYDROL_F1_2"/>
    <property type="match status" value="1"/>
</dbReference>
<evidence type="ECO:0000256" key="18">
    <source>
        <dbReference type="RuleBase" id="RU004468"/>
    </source>
</evidence>
<keyword evidence="5" id="KW-0479">Metal-binding</keyword>
<feature type="compositionally biased region" description="Basic and acidic residues" evidence="19">
    <location>
        <begin position="588"/>
        <end position="597"/>
    </location>
</feature>
<dbReference type="FunFam" id="3.20.20.80:FF:000011">
    <property type="entry name" value="Cytosolic beta-glucosidase"/>
    <property type="match status" value="1"/>
</dbReference>
<evidence type="ECO:0000256" key="11">
    <source>
        <dbReference type="ARBA" id="ARBA00023163"/>
    </source>
</evidence>
<evidence type="ECO:0000256" key="7">
    <source>
        <dbReference type="ARBA" id="ARBA00022833"/>
    </source>
</evidence>
<keyword evidence="6 18" id="KW-0378">Hydrolase</keyword>
<evidence type="ECO:0000256" key="3">
    <source>
        <dbReference type="ARBA" id="ARBA00010838"/>
    </source>
</evidence>
<keyword evidence="11" id="KW-0804">Transcription</keyword>
<comment type="subcellular location">
    <subcellularLocation>
        <location evidence="2">Nucleus</location>
    </subcellularLocation>
</comment>
<dbReference type="PANTHER" id="PTHR10353:SF36">
    <property type="entry name" value="LP05116P"/>
    <property type="match status" value="1"/>
</dbReference>
<evidence type="ECO:0000256" key="19">
    <source>
        <dbReference type="SAM" id="MobiDB-lite"/>
    </source>
</evidence>
<comment type="catalytic activity">
    <reaction evidence="1">
        <text>Hydrolysis of terminal, non-reducing beta-D-glucosyl residues with release of beta-D-glucose.</text>
        <dbReference type="EC" id="3.2.1.21"/>
    </reaction>
</comment>
<dbReference type="Pfam" id="PF24990">
    <property type="entry name" value="PAS_13"/>
    <property type="match status" value="1"/>
</dbReference>
<dbReference type="SUPFAM" id="SSF51445">
    <property type="entry name" value="(Trans)glycosidases"/>
    <property type="match status" value="1"/>
</dbReference>
<keyword evidence="15" id="KW-0624">Polysaccharide degradation</keyword>
<comment type="similarity">
    <text evidence="3">Belongs to the glycosyl hydrolase 1 family.</text>
</comment>
<dbReference type="InterPro" id="IPR056751">
    <property type="entry name" value="PAS_13"/>
</dbReference>
<dbReference type="InterPro" id="IPR033132">
    <property type="entry name" value="GH_1_N_CS"/>
</dbReference>
<evidence type="ECO:0000256" key="1">
    <source>
        <dbReference type="ARBA" id="ARBA00000448"/>
    </source>
</evidence>
<comment type="caution">
    <text evidence="21">The sequence shown here is derived from an EMBL/GenBank/DDBJ whole genome shotgun (WGS) entry which is preliminary data.</text>
</comment>
<evidence type="ECO:0000259" key="20">
    <source>
        <dbReference type="PROSITE" id="PS50048"/>
    </source>
</evidence>
<evidence type="ECO:0000256" key="16">
    <source>
        <dbReference type="ARBA" id="ARBA00056775"/>
    </source>
</evidence>
<dbReference type="GO" id="GO:0005634">
    <property type="term" value="C:nucleus"/>
    <property type="evidence" value="ECO:0007669"/>
    <property type="project" value="UniProtKB-SubCell"/>
</dbReference>
<evidence type="ECO:0000256" key="10">
    <source>
        <dbReference type="ARBA" id="ARBA00023125"/>
    </source>
</evidence>
<evidence type="ECO:0000256" key="14">
    <source>
        <dbReference type="ARBA" id="ARBA00023295"/>
    </source>
</evidence>
<feature type="compositionally biased region" description="Basic and acidic residues" evidence="19">
    <location>
        <begin position="642"/>
        <end position="654"/>
    </location>
</feature>
<dbReference type="EC" id="3.2.1.21" evidence="4"/>
<dbReference type="OrthoDB" id="65716at2759"/>
<evidence type="ECO:0000256" key="4">
    <source>
        <dbReference type="ARBA" id="ARBA00012744"/>
    </source>
</evidence>
<evidence type="ECO:0000256" key="15">
    <source>
        <dbReference type="ARBA" id="ARBA00023326"/>
    </source>
</evidence>
<dbReference type="RefSeq" id="XP_027620768.1">
    <property type="nucleotide sequence ID" value="XM_027764967.1"/>
</dbReference>
<keyword evidence="14 18" id="KW-0326">Glycosidase</keyword>
<dbReference type="EMBL" id="BFAD01000017">
    <property type="protein sequence ID" value="GBE89855.1"/>
    <property type="molecule type" value="Genomic_DNA"/>
</dbReference>
<feature type="compositionally biased region" description="Basic and acidic residues" evidence="19">
    <location>
        <begin position="564"/>
        <end position="574"/>
    </location>
</feature>
<dbReference type="GO" id="GO:0030245">
    <property type="term" value="P:cellulose catabolic process"/>
    <property type="evidence" value="ECO:0007669"/>
    <property type="project" value="UniProtKB-KW"/>
</dbReference>
<dbReference type="STRING" id="139825.A0A401H5Y9"/>
<name>A0A401H5Y9_9APHY</name>
<comment type="function">
    <text evidence="16">Plays an important role in cellulose degradation. Shows hydrolytic activity against several glycosidic compounds.</text>
</comment>
<evidence type="ECO:0000313" key="22">
    <source>
        <dbReference type="Proteomes" id="UP000287166"/>
    </source>
</evidence>
<evidence type="ECO:0000256" key="9">
    <source>
        <dbReference type="ARBA" id="ARBA00023015"/>
    </source>
</evidence>
<dbReference type="PROSITE" id="PS00463">
    <property type="entry name" value="ZN2_CY6_FUNGAL_1"/>
    <property type="match status" value="1"/>
</dbReference>
<evidence type="ECO:0000256" key="13">
    <source>
        <dbReference type="ARBA" id="ARBA00023277"/>
    </source>
</evidence>
<gene>
    <name evidence="21" type="ORF">SCP_1701810</name>
</gene>
<dbReference type="SMART" id="SM00066">
    <property type="entry name" value="GAL4"/>
    <property type="match status" value="1"/>
</dbReference>
<keyword evidence="12" id="KW-0539">Nucleus</keyword>
<dbReference type="Proteomes" id="UP000287166">
    <property type="component" value="Unassembled WGS sequence"/>
</dbReference>
<dbReference type="InterPro" id="IPR001360">
    <property type="entry name" value="Glyco_hydro_1"/>
</dbReference>
<dbReference type="CDD" id="cd00067">
    <property type="entry name" value="GAL4"/>
    <property type="match status" value="1"/>
</dbReference>
<evidence type="ECO:0000256" key="8">
    <source>
        <dbReference type="ARBA" id="ARBA00023001"/>
    </source>
</evidence>
<protein>
    <recommendedName>
        <fullName evidence="4">beta-glucosidase</fullName>
        <ecNumber evidence="4">3.2.1.21</ecNumber>
    </recommendedName>
</protein>
<evidence type="ECO:0000256" key="5">
    <source>
        <dbReference type="ARBA" id="ARBA00022723"/>
    </source>
</evidence>
<feature type="region of interest" description="Disordered" evidence="19">
    <location>
        <begin position="585"/>
        <end position="604"/>
    </location>
</feature>
<dbReference type="InterPro" id="IPR018120">
    <property type="entry name" value="Glyco_hydro_1_AS"/>
</dbReference>
<keyword evidence="10" id="KW-0238">DNA-binding</keyword>
<proteinExistence type="inferred from homology"/>
<dbReference type="InterPro" id="IPR001138">
    <property type="entry name" value="Zn2Cys6_DnaBD"/>
</dbReference>
<dbReference type="Pfam" id="PF00172">
    <property type="entry name" value="Zn_clus"/>
    <property type="match status" value="1"/>
</dbReference>
<dbReference type="FunFam" id="4.10.240.10:FF:000002">
    <property type="entry name" value="Zn cluster transcription factor Rds2"/>
    <property type="match status" value="1"/>
</dbReference>
<keyword evidence="13" id="KW-0119">Carbohydrate metabolism</keyword>
<keyword evidence="8" id="KW-0136">Cellulose degradation</keyword>
<feature type="active site" description="Nucleophile" evidence="17">
    <location>
        <position position="380"/>
    </location>
</feature>
<accession>A0A401H5Y9</accession>
<sequence length="1019" mass="113772">MIAPTAPAYKLPKEFLWGFATASFQVEGSLDVDGRGKSVWDEFSRQPGKTLDGRDGDVATDSYKLWKEDLDLLVSYGVTSYRFSIAWSRIIPLGGRNDPVNEQGIQFYSNLIDALLARGIVPFVTIYHWDLPQALHDRYGGWLNKEEIVKDYVNYSRICFERFGDRVKYWLTMNEPWCISVLAYGRGVFAPGRSSDRMRSPEGDSSTEPWIVGHSVILSHAYAAKLYREEFKPHQGGQIGITLNGDWSIPYDDSPQNIEAAQHALDVAIGWFADPIYLGHYPEYLRTMLGDRLPVFTADELAVVKGSSDFYGMNTYTTNLCKAGGDDEFQGKVEYTFTRPDGTQLGTQAHCAWLQDYPEGFRDLLNYLWKRYRKPIYVTENGFAVKDENNKPVEEALSDADRVQYFRGTTTALLAAVAEDGVDIRAYFGWSLLDNFEWADGYVTRFGVTYVDYETQKRYPKASAKFICQWFKEYVEKDELPMDDGTSRVEPERIGAGDALLGGSPKTKKSPFARLTARVSALLGECLGAGCTPDVLTEAWRLSGTPSTPDLRGDTMSTYSADPGHADAPARPDSTDAPVQHADISSAVDHDSNDGPGKKKKGPKRRKVNHACLYCRRSHMTCDEGRPCQRCIKREIGHLCHDEKRQSASTKEKSTPATEHTIPNPPVDVARAAPAETPQFSSPSMSASMNSWPGMGLSLAQNAFLYQPENEFSVLSDFLESLDDGSFFSQPTGAGSSFMSPPPYTNSVPLSVDNAYLANPQEPAAPEKPPEEPAPIVLPAATKTEKFFLTAADQASGSRNERLNMVIRSKYEAGLLKPYNYVKGYARLSRWMDRNVSLESKQKILQPLSVLRPKFRAIAQSESLTDIDLVFIEEAFERLLLDYDRVFSAMAIPACLWRRTGEIYKANREFAELVGVDGYMLRDGRTCIYELMAEDSAVNYWEKYGNVAFDSNQKAVLTSCVLRYKPLLPSSSASSTPARGKERAGAPSEEGFISCCFSFTIRRDPYGIPTLIVGNFIKC</sequence>
<dbReference type="GO" id="GO:0003677">
    <property type="term" value="F:DNA binding"/>
    <property type="evidence" value="ECO:0007669"/>
    <property type="project" value="UniProtKB-KW"/>
</dbReference>
<reference evidence="21 22" key="1">
    <citation type="journal article" date="2018" name="Sci. Rep.">
        <title>Genome sequence of the cauliflower mushroom Sparassis crispa (Hanabiratake) and its association with beneficial usage.</title>
        <authorList>
            <person name="Kiyama R."/>
            <person name="Furutani Y."/>
            <person name="Kawaguchi K."/>
            <person name="Nakanishi T."/>
        </authorList>
    </citation>
    <scope>NUCLEOTIDE SEQUENCE [LARGE SCALE GENOMIC DNA]</scope>
</reference>
<dbReference type="Gene3D" id="3.20.20.80">
    <property type="entry name" value="Glycosidases"/>
    <property type="match status" value="1"/>
</dbReference>
<evidence type="ECO:0000256" key="12">
    <source>
        <dbReference type="ARBA" id="ARBA00023242"/>
    </source>
</evidence>
<dbReference type="PROSITE" id="PS50048">
    <property type="entry name" value="ZN2_CY6_FUNGAL_2"/>
    <property type="match status" value="1"/>
</dbReference>
<dbReference type="InterPro" id="IPR017853">
    <property type="entry name" value="GH"/>
</dbReference>
<dbReference type="InParanoid" id="A0A401H5Y9"/>
<dbReference type="SUPFAM" id="SSF57701">
    <property type="entry name" value="Zn2/Cys6 DNA-binding domain"/>
    <property type="match status" value="1"/>
</dbReference>
<organism evidence="21 22">
    <name type="scientific">Sparassis crispa</name>
    <dbReference type="NCBI Taxonomy" id="139825"/>
    <lineage>
        <taxon>Eukaryota</taxon>
        <taxon>Fungi</taxon>
        <taxon>Dikarya</taxon>
        <taxon>Basidiomycota</taxon>
        <taxon>Agaricomycotina</taxon>
        <taxon>Agaricomycetes</taxon>
        <taxon>Polyporales</taxon>
        <taxon>Sparassidaceae</taxon>
        <taxon>Sparassis</taxon>
    </lineage>
</organism>
<evidence type="ECO:0000256" key="6">
    <source>
        <dbReference type="ARBA" id="ARBA00022801"/>
    </source>
</evidence>
<keyword evidence="7" id="KW-0862">Zinc</keyword>
<dbReference type="GO" id="GO:0000981">
    <property type="term" value="F:DNA-binding transcription factor activity, RNA polymerase II-specific"/>
    <property type="evidence" value="ECO:0007669"/>
    <property type="project" value="InterPro"/>
</dbReference>